<dbReference type="EMBL" id="BARU01026183">
    <property type="protein sequence ID" value="GAH74841.1"/>
    <property type="molecule type" value="Genomic_DNA"/>
</dbReference>
<proteinExistence type="predicted"/>
<evidence type="ECO:0000256" key="1">
    <source>
        <dbReference type="SAM" id="Coils"/>
    </source>
</evidence>
<accession>X1HXE2</accession>
<evidence type="ECO:0000313" key="2">
    <source>
        <dbReference type="EMBL" id="GAH74841.1"/>
    </source>
</evidence>
<feature type="non-terminal residue" evidence="2">
    <location>
        <position position="1"/>
    </location>
</feature>
<gene>
    <name evidence="2" type="ORF">S03H2_42100</name>
</gene>
<dbReference type="AlphaFoldDB" id="X1HXE2"/>
<organism evidence="2">
    <name type="scientific">marine sediment metagenome</name>
    <dbReference type="NCBI Taxonomy" id="412755"/>
    <lineage>
        <taxon>unclassified sequences</taxon>
        <taxon>metagenomes</taxon>
        <taxon>ecological metagenomes</taxon>
    </lineage>
</organism>
<protein>
    <submittedName>
        <fullName evidence="2">Uncharacterized protein</fullName>
    </submittedName>
</protein>
<feature type="coiled-coil region" evidence="1">
    <location>
        <begin position="14"/>
        <end position="41"/>
    </location>
</feature>
<sequence>TVPFAPQMTREQELDFLKNQAQAMRGQLEQIEARIQKLGSKSE</sequence>
<keyword evidence="1" id="KW-0175">Coiled coil</keyword>
<reference evidence="2" key="1">
    <citation type="journal article" date="2014" name="Front. Microbiol.">
        <title>High frequency of phylogenetically diverse reductive dehalogenase-homologous genes in deep subseafloor sedimentary metagenomes.</title>
        <authorList>
            <person name="Kawai M."/>
            <person name="Futagami T."/>
            <person name="Toyoda A."/>
            <person name="Takaki Y."/>
            <person name="Nishi S."/>
            <person name="Hori S."/>
            <person name="Arai W."/>
            <person name="Tsubouchi T."/>
            <person name="Morono Y."/>
            <person name="Uchiyama I."/>
            <person name="Ito T."/>
            <person name="Fujiyama A."/>
            <person name="Inagaki F."/>
            <person name="Takami H."/>
        </authorList>
    </citation>
    <scope>NUCLEOTIDE SEQUENCE</scope>
    <source>
        <strain evidence="2">Expedition CK06-06</strain>
    </source>
</reference>
<comment type="caution">
    <text evidence="2">The sequence shown here is derived from an EMBL/GenBank/DDBJ whole genome shotgun (WGS) entry which is preliminary data.</text>
</comment>
<name>X1HXE2_9ZZZZ</name>